<keyword evidence="4" id="KW-0408">Iron</keyword>
<reference evidence="7 8" key="1">
    <citation type="submission" date="2013-03" db="EMBL/GenBank/DDBJ databases">
        <title>Salinisphaera hydrothermalis C41B8 Genome Sequencing.</title>
        <authorList>
            <person name="Li C."/>
            <person name="Lai Q."/>
            <person name="Shao Z."/>
        </authorList>
    </citation>
    <scope>NUCLEOTIDE SEQUENCE [LARGE SCALE GENOMIC DNA]</scope>
    <source>
        <strain evidence="7 8">C41B8</strain>
    </source>
</reference>
<feature type="domain" description="Fe/B12 periplasmic-binding" evidence="6">
    <location>
        <begin position="53"/>
        <end position="312"/>
    </location>
</feature>
<dbReference type="Proteomes" id="UP000028302">
    <property type="component" value="Unassembled WGS sequence"/>
</dbReference>
<keyword evidence="8" id="KW-1185">Reference proteome</keyword>
<proteinExistence type="inferred from homology"/>
<evidence type="ECO:0000256" key="2">
    <source>
        <dbReference type="ARBA" id="ARBA00008814"/>
    </source>
</evidence>
<evidence type="ECO:0000313" key="8">
    <source>
        <dbReference type="Proteomes" id="UP000028302"/>
    </source>
</evidence>
<keyword evidence="4" id="KW-0410">Iron transport</keyword>
<keyword evidence="4" id="KW-0406">Ion transport</keyword>
<dbReference type="STRING" id="1304275.C41B8_14000"/>
<name>A0A084IIU0_SALHC</name>
<dbReference type="PANTHER" id="PTHR30532:SF1">
    <property type="entry name" value="IRON(3+)-HYDROXAMATE-BINDING PROTEIN FHUD"/>
    <property type="match status" value="1"/>
</dbReference>
<dbReference type="InterPro" id="IPR051313">
    <property type="entry name" value="Bact_iron-sidero_bind"/>
</dbReference>
<evidence type="ECO:0000256" key="3">
    <source>
        <dbReference type="ARBA" id="ARBA00022448"/>
    </source>
</evidence>
<sequence length="326" mass="34694">MRPGRFGVGARRCAGRRALRWFAGALGIILLAAAIPVLAADATSGPSAGSTPRLATVDWGLAQDLIAMGVTPLAVGQTSGYETWVGQPKLPPGTHNLGLRSQPNLELLSQLDPDRILITGMYAALKPKLAAVAPVTTVDVYFTPGPVWDKTVAAAKKLGRITHRPQAAQALIQRTEEAVRHAAQRLPDDVAPLLVIQFSDAQHVYVFGRGSLIGATLQRMGLTNAWQGETSRWGSAQIPLSRLASVQTGRVVVMGPIPVGLRQRLAHNRLWQSLATVRNAPVVYIPGVWSFGGLPSASRFARLVTAALRSAPASGPGWPEQTERSS</sequence>
<evidence type="ECO:0000259" key="6">
    <source>
        <dbReference type="PROSITE" id="PS50983"/>
    </source>
</evidence>
<dbReference type="PROSITE" id="PS50983">
    <property type="entry name" value="FE_B12_PBP"/>
    <property type="match status" value="1"/>
</dbReference>
<dbReference type="EMBL" id="APNK01000025">
    <property type="protein sequence ID" value="KEZ76624.1"/>
    <property type="molecule type" value="Genomic_DNA"/>
</dbReference>
<dbReference type="SUPFAM" id="SSF53807">
    <property type="entry name" value="Helical backbone' metal receptor"/>
    <property type="match status" value="1"/>
</dbReference>
<dbReference type="Gene3D" id="3.40.50.1980">
    <property type="entry name" value="Nitrogenase molybdenum iron protein domain"/>
    <property type="match status" value="2"/>
</dbReference>
<dbReference type="Pfam" id="PF01497">
    <property type="entry name" value="Peripla_BP_2"/>
    <property type="match status" value="1"/>
</dbReference>
<dbReference type="eggNOG" id="COG0614">
    <property type="taxonomic scope" value="Bacteria"/>
</dbReference>
<dbReference type="PATRIC" id="fig|1304275.5.peg.2863"/>
<evidence type="ECO:0000256" key="1">
    <source>
        <dbReference type="ARBA" id="ARBA00004196"/>
    </source>
</evidence>
<comment type="similarity">
    <text evidence="2">Belongs to the bacterial solute-binding protein 8 family.</text>
</comment>
<dbReference type="AlphaFoldDB" id="A0A084IIU0"/>
<keyword evidence="5" id="KW-0732">Signal</keyword>
<comment type="subcellular location">
    <subcellularLocation>
        <location evidence="1">Cell envelope</location>
    </subcellularLocation>
</comment>
<organism evidence="7 8">
    <name type="scientific">Salinisphaera hydrothermalis (strain C41B8)</name>
    <dbReference type="NCBI Taxonomy" id="1304275"/>
    <lineage>
        <taxon>Bacteria</taxon>
        <taxon>Pseudomonadati</taxon>
        <taxon>Pseudomonadota</taxon>
        <taxon>Gammaproteobacteria</taxon>
        <taxon>Salinisphaerales</taxon>
        <taxon>Salinisphaeraceae</taxon>
        <taxon>Salinisphaera</taxon>
    </lineage>
</organism>
<evidence type="ECO:0000313" key="7">
    <source>
        <dbReference type="EMBL" id="KEZ76624.1"/>
    </source>
</evidence>
<evidence type="ECO:0000256" key="5">
    <source>
        <dbReference type="ARBA" id="ARBA00022729"/>
    </source>
</evidence>
<evidence type="ECO:0000256" key="4">
    <source>
        <dbReference type="ARBA" id="ARBA00022496"/>
    </source>
</evidence>
<accession>A0A084IIU0</accession>
<dbReference type="GO" id="GO:0030288">
    <property type="term" value="C:outer membrane-bounded periplasmic space"/>
    <property type="evidence" value="ECO:0007669"/>
    <property type="project" value="TreeGrafter"/>
</dbReference>
<dbReference type="CDD" id="cd01146">
    <property type="entry name" value="FhuD"/>
    <property type="match status" value="1"/>
</dbReference>
<protein>
    <submittedName>
        <fullName evidence="7">Periplasmic binding protein</fullName>
    </submittedName>
</protein>
<dbReference type="InterPro" id="IPR002491">
    <property type="entry name" value="ABC_transptr_periplasmic_BD"/>
</dbReference>
<dbReference type="GO" id="GO:1901678">
    <property type="term" value="P:iron coordination entity transport"/>
    <property type="evidence" value="ECO:0007669"/>
    <property type="project" value="UniProtKB-ARBA"/>
</dbReference>
<comment type="caution">
    <text evidence="7">The sequence shown here is derived from an EMBL/GenBank/DDBJ whole genome shotgun (WGS) entry which is preliminary data.</text>
</comment>
<keyword evidence="3" id="KW-0813">Transport</keyword>
<gene>
    <name evidence="7" type="ORF">C41B8_14000</name>
</gene>
<dbReference type="PRINTS" id="PR01715">
    <property type="entry name" value="FERRIBNDNGPP"/>
</dbReference>
<dbReference type="PANTHER" id="PTHR30532">
    <property type="entry name" value="IRON III DICITRATE-BINDING PERIPLASMIC PROTEIN"/>
    <property type="match status" value="1"/>
</dbReference>